<dbReference type="AlphaFoldDB" id="A0A9P5YNJ5"/>
<accession>A0A9P5YNJ5</accession>
<protein>
    <recommendedName>
        <fullName evidence="4">Fruit-body specific protein a</fullName>
    </recommendedName>
</protein>
<sequence>MLTFSRFLSTVSLAVAASALVTNVVPPASKGIWNDPSNALDLTGTETDSDTIASTVQVVDQKSSAVGDVSPDQPIPPTTVTAVDGTLTNTTVTRRSTPASGLLRRDASDYELVFSGSGTGPTDRDASIEGTAYLTFTLVPNSTYNVDACLNFCSGIETCVFANIFYEHNNPGLDAESSNLKCAVYADTHTAAEKLNAGGQQLAPPPAGLTFIQDSSGYSSKTLVDPADPEGYELVFGPTGGANNAPGYMGFAFLDRYDVDACAEQCNTRGADGQGGACQYFNIWRAVVNGNPTTYTCSMYFIVADESSAVNTGQGDLKVTFSRGYKRKNFIIDGGFEGFSECDDFCFDTSYANWVGTSPAGGTLDATIFFFQPYAHAGNAVALLGSATGEDSLSGTLTPANPLATVAGKTYSINFFHASAFSGPTLEANAFVDIKWNGATIATIHPGFENYQFFQFTVTAVGNDVLAFHGGAAPAWSFIDDVAVFQQ</sequence>
<evidence type="ECO:0000313" key="3">
    <source>
        <dbReference type="Proteomes" id="UP000807469"/>
    </source>
</evidence>
<organism evidence="2 3">
    <name type="scientific">Pholiota conissans</name>
    <dbReference type="NCBI Taxonomy" id="109636"/>
    <lineage>
        <taxon>Eukaryota</taxon>
        <taxon>Fungi</taxon>
        <taxon>Dikarya</taxon>
        <taxon>Basidiomycota</taxon>
        <taxon>Agaricomycotina</taxon>
        <taxon>Agaricomycetes</taxon>
        <taxon>Agaricomycetidae</taxon>
        <taxon>Agaricales</taxon>
        <taxon>Agaricineae</taxon>
        <taxon>Strophariaceae</taxon>
        <taxon>Pholiota</taxon>
    </lineage>
</organism>
<feature type="chain" id="PRO_5040325785" description="Fruit-body specific protein a" evidence="1">
    <location>
        <begin position="20"/>
        <end position="487"/>
    </location>
</feature>
<evidence type="ECO:0008006" key="4">
    <source>
        <dbReference type="Google" id="ProtNLM"/>
    </source>
</evidence>
<feature type="signal peptide" evidence="1">
    <location>
        <begin position="1"/>
        <end position="19"/>
    </location>
</feature>
<dbReference type="PANTHER" id="PTHR36578">
    <property type="entry name" value="CHROMOSOME 15, WHOLE GENOME SHOTGUN SEQUENCE"/>
    <property type="match status" value="1"/>
</dbReference>
<keyword evidence="3" id="KW-1185">Reference proteome</keyword>
<dbReference type="OrthoDB" id="271448at2759"/>
<evidence type="ECO:0000256" key="1">
    <source>
        <dbReference type="SAM" id="SignalP"/>
    </source>
</evidence>
<gene>
    <name evidence="2" type="ORF">BDN70DRAFT_843892</name>
</gene>
<keyword evidence="1" id="KW-0732">Signal</keyword>
<comment type="caution">
    <text evidence="2">The sequence shown here is derived from an EMBL/GenBank/DDBJ whole genome shotgun (WGS) entry which is preliminary data.</text>
</comment>
<proteinExistence type="predicted"/>
<dbReference type="PANTHER" id="PTHR36578:SF1">
    <property type="entry name" value="APPLE DOMAIN-CONTAINING PROTEIN"/>
    <property type="match status" value="1"/>
</dbReference>
<name>A0A9P5YNJ5_9AGAR</name>
<evidence type="ECO:0000313" key="2">
    <source>
        <dbReference type="EMBL" id="KAF9473058.1"/>
    </source>
</evidence>
<dbReference type="EMBL" id="MU155474">
    <property type="protein sequence ID" value="KAF9473058.1"/>
    <property type="molecule type" value="Genomic_DNA"/>
</dbReference>
<reference evidence="2" key="1">
    <citation type="submission" date="2020-11" db="EMBL/GenBank/DDBJ databases">
        <authorList>
            <consortium name="DOE Joint Genome Institute"/>
            <person name="Ahrendt S."/>
            <person name="Riley R."/>
            <person name="Andreopoulos W."/>
            <person name="Labutti K."/>
            <person name="Pangilinan J."/>
            <person name="Ruiz-Duenas F.J."/>
            <person name="Barrasa J.M."/>
            <person name="Sanchez-Garcia M."/>
            <person name="Camarero S."/>
            <person name="Miyauchi S."/>
            <person name="Serrano A."/>
            <person name="Linde D."/>
            <person name="Babiker R."/>
            <person name="Drula E."/>
            <person name="Ayuso-Fernandez I."/>
            <person name="Pacheco R."/>
            <person name="Padilla G."/>
            <person name="Ferreira P."/>
            <person name="Barriuso J."/>
            <person name="Kellner H."/>
            <person name="Castanera R."/>
            <person name="Alfaro M."/>
            <person name="Ramirez L."/>
            <person name="Pisabarro A.G."/>
            <person name="Kuo A."/>
            <person name="Tritt A."/>
            <person name="Lipzen A."/>
            <person name="He G."/>
            <person name="Yan M."/>
            <person name="Ng V."/>
            <person name="Cullen D."/>
            <person name="Martin F."/>
            <person name="Rosso M.-N."/>
            <person name="Henrissat B."/>
            <person name="Hibbett D."/>
            <person name="Martinez A.T."/>
            <person name="Grigoriev I.V."/>
        </authorList>
    </citation>
    <scope>NUCLEOTIDE SEQUENCE</scope>
    <source>
        <strain evidence="2">CIRM-BRFM 674</strain>
    </source>
</reference>
<dbReference type="Proteomes" id="UP000807469">
    <property type="component" value="Unassembled WGS sequence"/>
</dbReference>